<reference evidence="2 3" key="1">
    <citation type="submission" date="2022-07" db="EMBL/GenBank/DDBJ databases">
        <title>Novel species in genus Aeromicrobium.</title>
        <authorList>
            <person name="Ye L."/>
        </authorList>
    </citation>
    <scope>NUCLEOTIDE SEQUENCE [LARGE SCALE GENOMIC DNA]</scope>
    <source>
        <strain evidence="3">zg-Y50</strain>
    </source>
</reference>
<feature type="transmembrane region" description="Helical" evidence="1">
    <location>
        <begin position="94"/>
        <end position="112"/>
    </location>
</feature>
<evidence type="ECO:0000313" key="2">
    <source>
        <dbReference type="EMBL" id="UUI67784.1"/>
    </source>
</evidence>
<proteinExistence type="predicted"/>
<feature type="transmembrane region" description="Helical" evidence="1">
    <location>
        <begin position="63"/>
        <end position="82"/>
    </location>
</feature>
<dbReference type="InterPro" id="IPR018719">
    <property type="entry name" value="DUF2243_membrane"/>
</dbReference>
<accession>A0ABY5KBW7</accession>
<dbReference type="Pfam" id="PF10002">
    <property type="entry name" value="DUF2243"/>
    <property type="match status" value="1"/>
</dbReference>
<protein>
    <submittedName>
        <fullName evidence="2">DUF2243 domain-containing protein</fullName>
    </submittedName>
</protein>
<keyword evidence="1" id="KW-0812">Transmembrane</keyword>
<feature type="transmembrane region" description="Helical" evidence="1">
    <location>
        <begin position="20"/>
        <end position="43"/>
    </location>
</feature>
<name>A0ABY5KBW7_9ACTN</name>
<dbReference type="RefSeq" id="WP_232418789.1">
    <property type="nucleotide sequence ID" value="NZ_CP101990.1"/>
</dbReference>
<dbReference type="Proteomes" id="UP001315860">
    <property type="component" value="Chromosome"/>
</dbReference>
<dbReference type="EMBL" id="CP101990">
    <property type="protein sequence ID" value="UUI67784.1"/>
    <property type="molecule type" value="Genomic_DNA"/>
</dbReference>
<evidence type="ECO:0000313" key="3">
    <source>
        <dbReference type="Proteomes" id="UP001315860"/>
    </source>
</evidence>
<sequence length="159" mass="17378">MTGERVDPATRGRSVNTRSAWGGVLIGLGLVASIDEIVLHQLLRWHHFYDKSTSEMGLISDGLLHAATVVAMVAGFFVLIDVRRAGSLVPRQAWAGLLLGMGAFQLWDGTINHKLLGLHEIRYGVDLLPYDLTWLVFAVILLGAGALLLWRRPAASRPS</sequence>
<keyword evidence="1" id="KW-0472">Membrane</keyword>
<keyword evidence="1" id="KW-1133">Transmembrane helix</keyword>
<feature type="transmembrane region" description="Helical" evidence="1">
    <location>
        <begin position="132"/>
        <end position="150"/>
    </location>
</feature>
<gene>
    <name evidence="2" type="ORF">NP095_11325</name>
</gene>
<organism evidence="2 3">
    <name type="scientific">Aeromicrobium duanguangcaii</name>
    <dbReference type="NCBI Taxonomy" id="2968086"/>
    <lineage>
        <taxon>Bacteria</taxon>
        <taxon>Bacillati</taxon>
        <taxon>Actinomycetota</taxon>
        <taxon>Actinomycetes</taxon>
        <taxon>Propionibacteriales</taxon>
        <taxon>Nocardioidaceae</taxon>
        <taxon>Aeromicrobium</taxon>
    </lineage>
</organism>
<evidence type="ECO:0000256" key="1">
    <source>
        <dbReference type="SAM" id="Phobius"/>
    </source>
</evidence>
<keyword evidence="3" id="KW-1185">Reference proteome</keyword>